<dbReference type="Proteomes" id="UP000652761">
    <property type="component" value="Unassembled WGS sequence"/>
</dbReference>
<evidence type="ECO:0000313" key="1">
    <source>
        <dbReference type="EMBL" id="MQL69737.1"/>
    </source>
</evidence>
<reference evidence="1" key="1">
    <citation type="submission" date="2017-07" db="EMBL/GenBank/DDBJ databases">
        <title>Taro Niue Genome Assembly and Annotation.</title>
        <authorList>
            <person name="Atibalentja N."/>
            <person name="Keating K."/>
            <person name="Fields C.J."/>
        </authorList>
    </citation>
    <scope>NUCLEOTIDE SEQUENCE</scope>
    <source>
        <strain evidence="1">Niue_2</strain>
        <tissue evidence="1">Leaf</tissue>
    </source>
</reference>
<keyword evidence="2" id="KW-1185">Reference proteome</keyword>
<organism evidence="1 2">
    <name type="scientific">Colocasia esculenta</name>
    <name type="common">Wild taro</name>
    <name type="synonym">Arum esculentum</name>
    <dbReference type="NCBI Taxonomy" id="4460"/>
    <lineage>
        <taxon>Eukaryota</taxon>
        <taxon>Viridiplantae</taxon>
        <taxon>Streptophyta</taxon>
        <taxon>Embryophyta</taxon>
        <taxon>Tracheophyta</taxon>
        <taxon>Spermatophyta</taxon>
        <taxon>Magnoliopsida</taxon>
        <taxon>Liliopsida</taxon>
        <taxon>Araceae</taxon>
        <taxon>Aroideae</taxon>
        <taxon>Colocasieae</taxon>
        <taxon>Colocasia</taxon>
    </lineage>
</organism>
<sequence length="122" mass="13211">MRWCRVGGARRDSHPCRGKLVGRVLVAPWFSVTSCCRARSTGRDSVLSCCAVWSSDVCQGGRCWGLKAQAGYPFPLSLLFFPFPSSPVVGRLPFSNRSVVAPAGSWRRRGACVERGGVGHPT</sequence>
<gene>
    <name evidence="1" type="ORF">Taro_002030</name>
</gene>
<accession>A0A843THZ3</accession>
<dbReference type="EMBL" id="NMUH01000046">
    <property type="protein sequence ID" value="MQL69737.1"/>
    <property type="molecule type" value="Genomic_DNA"/>
</dbReference>
<name>A0A843THZ3_COLES</name>
<evidence type="ECO:0000313" key="2">
    <source>
        <dbReference type="Proteomes" id="UP000652761"/>
    </source>
</evidence>
<dbReference type="AlphaFoldDB" id="A0A843THZ3"/>
<comment type="caution">
    <text evidence="1">The sequence shown here is derived from an EMBL/GenBank/DDBJ whole genome shotgun (WGS) entry which is preliminary data.</text>
</comment>
<dbReference type="PROSITE" id="PS51257">
    <property type="entry name" value="PROKAR_LIPOPROTEIN"/>
    <property type="match status" value="1"/>
</dbReference>
<proteinExistence type="predicted"/>
<protein>
    <submittedName>
        <fullName evidence="1">Uncharacterized protein</fullName>
    </submittedName>
</protein>